<organism evidence="6 7">
    <name type="scientific">Aliidongia dinghuensis</name>
    <dbReference type="NCBI Taxonomy" id="1867774"/>
    <lineage>
        <taxon>Bacteria</taxon>
        <taxon>Pseudomonadati</taxon>
        <taxon>Pseudomonadota</taxon>
        <taxon>Alphaproteobacteria</taxon>
        <taxon>Rhodospirillales</taxon>
        <taxon>Dongiaceae</taxon>
        <taxon>Aliidongia</taxon>
    </lineage>
</organism>
<dbReference type="Pfam" id="PF06629">
    <property type="entry name" value="MipA"/>
    <property type="match status" value="1"/>
</dbReference>
<comment type="subcellular location">
    <subcellularLocation>
        <location evidence="1">Cell outer membrane</location>
    </subcellularLocation>
</comment>
<dbReference type="RefSeq" id="WP_189052257.1">
    <property type="nucleotide sequence ID" value="NZ_BMJQ01000028.1"/>
</dbReference>
<keyword evidence="4" id="KW-0472">Membrane</keyword>
<keyword evidence="3" id="KW-0732">Signal</keyword>
<dbReference type="PANTHER" id="PTHR38776">
    <property type="entry name" value="MLTA-INTERACTING PROTEIN-RELATED"/>
    <property type="match status" value="1"/>
</dbReference>
<dbReference type="Proteomes" id="UP000646365">
    <property type="component" value="Unassembled WGS sequence"/>
</dbReference>
<evidence type="ECO:0000256" key="4">
    <source>
        <dbReference type="ARBA" id="ARBA00023136"/>
    </source>
</evidence>
<reference evidence="6" key="2">
    <citation type="submission" date="2020-09" db="EMBL/GenBank/DDBJ databases">
        <authorList>
            <person name="Sun Q."/>
            <person name="Zhou Y."/>
        </authorList>
    </citation>
    <scope>NUCLEOTIDE SEQUENCE</scope>
    <source>
        <strain evidence="6">CGMCC 1.15725</strain>
    </source>
</reference>
<dbReference type="InterPro" id="IPR010583">
    <property type="entry name" value="MipA"/>
</dbReference>
<evidence type="ECO:0008006" key="8">
    <source>
        <dbReference type="Google" id="ProtNLM"/>
    </source>
</evidence>
<keyword evidence="7" id="KW-1185">Reference proteome</keyword>
<comment type="similarity">
    <text evidence="2">Belongs to the MipA/OmpV family.</text>
</comment>
<keyword evidence="5" id="KW-0998">Cell outer membrane</keyword>
<evidence type="ECO:0000313" key="7">
    <source>
        <dbReference type="Proteomes" id="UP000646365"/>
    </source>
</evidence>
<dbReference type="EMBL" id="BMJQ01000028">
    <property type="protein sequence ID" value="GGF48625.1"/>
    <property type="molecule type" value="Genomic_DNA"/>
</dbReference>
<accession>A0A8J3E6W7</accession>
<name>A0A8J3E6W7_9PROT</name>
<dbReference type="GO" id="GO:0009279">
    <property type="term" value="C:cell outer membrane"/>
    <property type="evidence" value="ECO:0007669"/>
    <property type="project" value="UniProtKB-SubCell"/>
</dbReference>
<reference evidence="6" key="1">
    <citation type="journal article" date="2014" name="Int. J. Syst. Evol. Microbiol.">
        <title>Complete genome sequence of Corynebacterium casei LMG S-19264T (=DSM 44701T), isolated from a smear-ripened cheese.</title>
        <authorList>
            <consortium name="US DOE Joint Genome Institute (JGI-PGF)"/>
            <person name="Walter F."/>
            <person name="Albersmeier A."/>
            <person name="Kalinowski J."/>
            <person name="Ruckert C."/>
        </authorList>
    </citation>
    <scope>NUCLEOTIDE SEQUENCE</scope>
    <source>
        <strain evidence="6">CGMCC 1.15725</strain>
    </source>
</reference>
<dbReference type="PANTHER" id="PTHR38776:SF1">
    <property type="entry name" value="MLTA-INTERACTING PROTEIN-RELATED"/>
    <property type="match status" value="1"/>
</dbReference>
<dbReference type="AlphaFoldDB" id="A0A8J3E6W7"/>
<evidence type="ECO:0000256" key="5">
    <source>
        <dbReference type="ARBA" id="ARBA00023237"/>
    </source>
</evidence>
<comment type="caution">
    <text evidence="6">The sequence shown here is derived from an EMBL/GenBank/DDBJ whole genome shotgun (WGS) entry which is preliminary data.</text>
</comment>
<evidence type="ECO:0000256" key="3">
    <source>
        <dbReference type="ARBA" id="ARBA00022729"/>
    </source>
</evidence>
<evidence type="ECO:0000256" key="1">
    <source>
        <dbReference type="ARBA" id="ARBA00004442"/>
    </source>
</evidence>
<sequence length="288" mass="30773">MKSHAQRKHRYRRILIDLAVLTAIGLVGIATASDVRAETDDDDAEAPTGSTFLGRGTSIELGAGALVGPAYDGAKKDKVTPYPFIKVEGLLYDHVSITTTRGIAVNLLPRGPLEAGISLGYDGARAASDDPRLRGLSDISTAIAPGAFIGYRFHSFSFDLDVKDRLGNDKGAEATLGARYTFNPIPKLRLSVGPSVTFADRQYNQTFFGVTEAEATRATALGNPLRAYKANAGAKDAGLSMTAFYELSDHWSLAGVASLKELLGKDAQSPLTQHRLQPEVGLGVLYKF</sequence>
<evidence type="ECO:0000256" key="2">
    <source>
        <dbReference type="ARBA" id="ARBA00005722"/>
    </source>
</evidence>
<protein>
    <recommendedName>
        <fullName evidence="8">MipA/OmpV family protein</fullName>
    </recommendedName>
</protein>
<evidence type="ECO:0000313" key="6">
    <source>
        <dbReference type="EMBL" id="GGF48625.1"/>
    </source>
</evidence>
<gene>
    <name evidence="6" type="ORF">GCM10011611_63770</name>
</gene>
<proteinExistence type="inferred from homology"/>